<reference evidence="6" key="1">
    <citation type="journal article" date="2019" name="Int. J. Syst. Evol. Microbiol.">
        <title>The Global Catalogue of Microorganisms (GCM) 10K type strain sequencing project: providing services to taxonomists for standard genome sequencing and annotation.</title>
        <authorList>
            <consortium name="The Broad Institute Genomics Platform"/>
            <consortium name="The Broad Institute Genome Sequencing Center for Infectious Disease"/>
            <person name="Wu L."/>
            <person name="Ma J."/>
        </authorList>
    </citation>
    <scope>NUCLEOTIDE SEQUENCE [LARGE SCALE GENOMIC DNA]</scope>
    <source>
        <strain evidence="6">KCTC 52366</strain>
    </source>
</reference>
<proteinExistence type="predicted"/>
<evidence type="ECO:0000256" key="1">
    <source>
        <dbReference type="ARBA" id="ARBA00001974"/>
    </source>
</evidence>
<dbReference type="PANTHER" id="PTHR43004:SF19">
    <property type="entry name" value="BINDING MONOOXYGENASE, PUTATIVE (JCVI)-RELATED"/>
    <property type="match status" value="1"/>
</dbReference>
<evidence type="ECO:0000259" key="4">
    <source>
        <dbReference type="Pfam" id="PF01494"/>
    </source>
</evidence>
<evidence type="ECO:0000313" key="6">
    <source>
        <dbReference type="Proteomes" id="UP001595632"/>
    </source>
</evidence>
<dbReference type="Gene3D" id="3.30.9.10">
    <property type="entry name" value="D-Amino Acid Oxidase, subunit A, domain 2"/>
    <property type="match status" value="1"/>
</dbReference>
<sequence>MERAEHQDVIVVGGGPVGMGLAIDLAQRGMRVLVLEKYPSPQLIPKGQNLTQRTMEHFRAWNAEDELRAAKTVPASFGIGGMTAYGTLLGKYHYDWLKRELVRDFYAADNERLPQYQTEAVLRARAADLPNIRLLAGYEAEDVTEDDSGVTVTARRREDGGTDSFRAAWCVGADGSRSVVREAAKLGQTVFDHDRTMVLLVFQSDKLHQRLMEKHPGKSFLNVLHPDLKGYWLFFGRVDLEGEFFFHAPIPADADPETFDFHDYVQKAVGEPIDMEIRHRGFWDCRVAIAESYGRGRVFIAGDAAHNHPPYGGYGINTGFEDARNLGWKLAAVHDGWAGPELLASYDLERRPVFWSTAKDYIEKAIETDRDFLAAYNPDTDLAAFEEAWNGRGSNASADVDAFQPNYRGSPVVDGARDGTADAVFPHSFEARPGFHLAPRELSDGKTLFDLQDGGFSLIALGREADADAFRTAAAQAGIPLQVMTADPEGQARDYGAALVLVRPDCFVSWVGDSADLATATDALATSCGAAAPAEAQGLRRAAS</sequence>
<dbReference type="SUPFAM" id="SSF51905">
    <property type="entry name" value="FAD/NAD(P)-binding domain"/>
    <property type="match status" value="1"/>
</dbReference>
<name>A0ABV7GWM5_9RHOB</name>
<dbReference type="Pfam" id="PF21274">
    <property type="entry name" value="Rng_hyd_C"/>
    <property type="match status" value="1"/>
</dbReference>
<dbReference type="PANTHER" id="PTHR43004">
    <property type="entry name" value="TRK SYSTEM POTASSIUM UPTAKE PROTEIN"/>
    <property type="match status" value="1"/>
</dbReference>
<dbReference type="EMBL" id="JBHRTB010000010">
    <property type="protein sequence ID" value="MFC3144172.1"/>
    <property type="molecule type" value="Genomic_DNA"/>
</dbReference>
<dbReference type="InterPro" id="IPR036188">
    <property type="entry name" value="FAD/NAD-bd_sf"/>
</dbReference>
<dbReference type="InterPro" id="IPR050641">
    <property type="entry name" value="RIFMO-like"/>
</dbReference>
<keyword evidence="2" id="KW-0285">Flavoprotein</keyword>
<protein>
    <submittedName>
        <fullName evidence="5">FAD-dependent oxidoreductase</fullName>
    </submittedName>
</protein>
<dbReference type="PRINTS" id="PR00420">
    <property type="entry name" value="RNGMNOXGNASE"/>
</dbReference>
<accession>A0ABV7GWM5</accession>
<evidence type="ECO:0000256" key="2">
    <source>
        <dbReference type="ARBA" id="ARBA00022630"/>
    </source>
</evidence>
<comment type="caution">
    <text evidence="5">The sequence shown here is derived from an EMBL/GenBank/DDBJ whole genome shotgun (WGS) entry which is preliminary data.</text>
</comment>
<feature type="domain" description="FAD-binding" evidence="4">
    <location>
        <begin position="8"/>
        <end position="357"/>
    </location>
</feature>
<organism evidence="5 6">
    <name type="scientific">Psychromarinibacter halotolerans</name>
    <dbReference type="NCBI Taxonomy" id="1775175"/>
    <lineage>
        <taxon>Bacteria</taxon>
        <taxon>Pseudomonadati</taxon>
        <taxon>Pseudomonadota</taxon>
        <taxon>Alphaproteobacteria</taxon>
        <taxon>Rhodobacterales</taxon>
        <taxon>Paracoccaceae</taxon>
        <taxon>Psychromarinibacter</taxon>
    </lineage>
</organism>
<dbReference type="Gene3D" id="3.40.30.120">
    <property type="match status" value="1"/>
</dbReference>
<gene>
    <name evidence="5" type="ORF">ACFOGP_15735</name>
</gene>
<evidence type="ECO:0000256" key="3">
    <source>
        <dbReference type="ARBA" id="ARBA00022827"/>
    </source>
</evidence>
<keyword evidence="3" id="KW-0274">FAD</keyword>
<dbReference type="Pfam" id="PF01494">
    <property type="entry name" value="FAD_binding_3"/>
    <property type="match status" value="1"/>
</dbReference>
<evidence type="ECO:0000313" key="5">
    <source>
        <dbReference type="EMBL" id="MFC3144172.1"/>
    </source>
</evidence>
<dbReference type="Proteomes" id="UP001595632">
    <property type="component" value="Unassembled WGS sequence"/>
</dbReference>
<comment type="cofactor">
    <cofactor evidence="1">
        <name>FAD</name>
        <dbReference type="ChEBI" id="CHEBI:57692"/>
    </cofactor>
</comment>
<dbReference type="Gene3D" id="3.50.50.60">
    <property type="entry name" value="FAD/NAD(P)-binding domain"/>
    <property type="match status" value="1"/>
</dbReference>
<keyword evidence="6" id="KW-1185">Reference proteome</keyword>
<dbReference type="InterPro" id="IPR002938">
    <property type="entry name" value="FAD-bd"/>
</dbReference>
<dbReference type="RefSeq" id="WP_275631432.1">
    <property type="nucleotide sequence ID" value="NZ_JARGYD010000001.1"/>
</dbReference>